<reference evidence="2 3" key="1">
    <citation type="submission" date="2019-03" db="EMBL/GenBank/DDBJ databases">
        <title>Draft genome of Massilia hortus sp. nov., a novel bacterial species of the Oxalobacteraceae family.</title>
        <authorList>
            <person name="Peta V."/>
            <person name="Raths R."/>
            <person name="Bucking H."/>
        </authorList>
    </citation>
    <scope>NUCLEOTIDE SEQUENCE [LARGE SCALE GENOMIC DNA]</scope>
    <source>
        <strain evidence="2 3">ONC3</strain>
    </source>
</reference>
<dbReference type="SUPFAM" id="SSF52091">
    <property type="entry name" value="SpoIIaa-like"/>
    <property type="match status" value="1"/>
</dbReference>
<dbReference type="EMBL" id="SPUM01000140">
    <property type="protein sequence ID" value="TFW28298.1"/>
    <property type="molecule type" value="Genomic_DNA"/>
</dbReference>
<dbReference type="InterPro" id="IPR058548">
    <property type="entry name" value="MlaB-like_STAS"/>
</dbReference>
<dbReference type="CDD" id="cd07043">
    <property type="entry name" value="STAS_anti-anti-sigma_factors"/>
    <property type="match status" value="1"/>
</dbReference>
<organism evidence="2 3">
    <name type="scientific">Massilia horti</name>
    <dbReference type="NCBI Taxonomy" id="2562153"/>
    <lineage>
        <taxon>Bacteria</taxon>
        <taxon>Pseudomonadati</taxon>
        <taxon>Pseudomonadota</taxon>
        <taxon>Betaproteobacteria</taxon>
        <taxon>Burkholderiales</taxon>
        <taxon>Oxalobacteraceae</taxon>
        <taxon>Telluria group</taxon>
        <taxon>Massilia</taxon>
    </lineage>
</organism>
<dbReference type="InterPro" id="IPR002645">
    <property type="entry name" value="STAS_dom"/>
</dbReference>
<dbReference type="RefSeq" id="WP_135191782.1">
    <property type="nucleotide sequence ID" value="NZ_SPUM01000140.1"/>
</dbReference>
<dbReference type="Gene3D" id="3.30.750.24">
    <property type="entry name" value="STAS domain"/>
    <property type="match status" value="1"/>
</dbReference>
<dbReference type="OrthoDB" id="9156744at2"/>
<protein>
    <submittedName>
        <fullName evidence="2">STAS domain-containing protein</fullName>
    </submittedName>
</protein>
<evidence type="ECO:0000313" key="2">
    <source>
        <dbReference type="EMBL" id="TFW28298.1"/>
    </source>
</evidence>
<dbReference type="Proteomes" id="UP000297258">
    <property type="component" value="Unassembled WGS sequence"/>
</dbReference>
<evidence type="ECO:0000313" key="3">
    <source>
        <dbReference type="Proteomes" id="UP000297258"/>
    </source>
</evidence>
<sequence length="91" mass="9575">MSEANPMLSLDALTFHTATAALEQGCVALAAGATEFDLAGVKAADSAGVAVMVAWERRARQLGRNITYKNVPPGLHTLVHLYGLDALLPQD</sequence>
<dbReference type="AlphaFoldDB" id="A0A4Y9SNV9"/>
<name>A0A4Y9SNV9_9BURK</name>
<dbReference type="PROSITE" id="PS50801">
    <property type="entry name" value="STAS"/>
    <property type="match status" value="1"/>
</dbReference>
<keyword evidence="3" id="KW-1185">Reference proteome</keyword>
<comment type="caution">
    <text evidence="2">The sequence shown here is derived from an EMBL/GenBank/DDBJ whole genome shotgun (WGS) entry which is preliminary data.</text>
</comment>
<gene>
    <name evidence="2" type="ORF">E4O92_21855</name>
</gene>
<evidence type="ECO:0000259" key="1">
    <source>
        <dbReference type="PROSITE" id="PS50801"/>
    </source>
</evidence>
<feature type="domain" description="STAS" evidence="1">
    <location>
        <begin position="36"/>
        <end position="91"/>
    </location>
</feature>
<accession>A0A4Y9SNV9</accession>
<dbReference type="InterPro" id="IPR036513">
    <property type="entry name" value="STAS_dom_sf"/>
</dbReference>
<proteinExistence type="predicted"/>
<dbReference type="Pfam" id="PF13466">
    <property type="entry name" value="STAS_2"/>
    <property type="match status" value="1"/>
</dbReference>